<accession>A0A1Z5RGD8</accession>
<reference evidence="2" key="2">
    <citation type="journal article" date="2018" name="Plant J.">
        <title>The Sorghum bicolor reference genome: improved assembly, gene annotations, a transcriptome atlas, and signatures of genome organization.</title>
        <authorList>
            <person name="McCormick R.F."/>
            <person name="Truong S.K."/>
            <person name="Sreedasyam A."/>
            <person name="Jenkins J."/>
            <person name="Shu S."/>
            <person name="Sims D."/>
            <person name="Kennedy M."/>
            <person name="Amirebrahimi M."/>
            <person name="Weers B.D."/>
            <person name="McKinley B."/>
            <person name="Mattison A."/>
            <person name="Morishige D.T."/>
            <person name="Grimwood J."/>
            <person name="Schmutz J."/>
            <person name="Mullet J.E."/>
        </authorList>
    </citation>
    <scope>NUCLEOTIDE SEQUENCE [LARGE SCALE GENOMIC DNA]</scope>
    <source>
        <strain evidence="2">cv. BTx623</strain>
    </source>
</reference>
<protein>
    <submittedName>
        <fullName evidence="1">Uncharacterized protein</fullName>
    </submittedName>
</protein>
<proteinExistence type="predicted"/>
<name>A0A1Z5RGD8_SORBI</name>
<dbReference type="AlphaFoldDB" id="A0A1Z5RGD8"/>
<keyword evidence="2" id="KW-1185">Reference proteome</keyword>
<gene>
    <name evidence="1" type="ORF">SORBI_3005G027350</name>
</gene>
<organism evidence="1 2">
    <name type="scientific">Sorghum bicolor</name>
    <name type="common">Sorghum</name>
    <name type="synonym">Sorghum vulgare</name>
    <dbReference type="NCBI Taxonomy" id="4558"/>
    <lineage>
        <taxon>Eukaryota</taxon>
        <taxon>Viridiplantae</taxon>
        <taxon>Streptophyta</taxon>
        <taxon>Embryophyta</taxon>
        <taxon>Tracheophyta</taxon>
        <taxon>Spermatophyta</taxon>
        <taxon>Magnoliopsida</taxon>
        <taxon>Liliopsida</taxon>
        <taxon>Poales</taxon>
        <taxon>Poaceae</taxon>
        <taxon>PACMAD clade</taxon>
        <taxon>Panicoideae</taxon>
        <taxon>Andropogonodae</taxon>
        <taxon>Andropogoneae</taxon>
        <taxon>Sorghinae</taxon>
        <taxon>Sorghum</taxon>
    </lineage>
</organism>
<dbReference type="InParanoid" id="A0A1Z5RGD8"/>
<dbReference type="Proteomes" id="UP000000768">
    <property type="component" value="Chromosome 5"/>
</dbReference>
<reference evidence="1 2" key="1">
    <citation type="journal article" date="2009" name="Nature">
        <title>The Sorghum bicolor genome and the diversification of grasses.</title>
        <authorList>
            <person name="Paterson A.H."/>
            <person name="Bowers J.E."/>
            <person name="Bruggmann R."/>
            <person name="Dubchak I."/>
            <person name="Grimwood J."/>
            <person name="Gundlach H."/>
            <person name="Haberer G."/>
            <person name="Hellsten U."/>
            <person name="Mitros T."/>
            <person name="Poliakov A."/>
            <person name="Schmutz J."/>
            <person name="Spannagl M."/>
            <person name="Tang H."/>
            <person name="Wang X."/>
            <person name="Wicker T."/>
            <person name="Bharti A.K."/>
            <person name="Chapman J."/>
            <person name="Feltus F.A."/>
            <person name="Gowik U."/>
            <person name="Grigoriev I.V."/>
            <person name="Lyons E."/>
            <person name="Maher C.A."/>
            <person name="Martis M."/>
            <person name="Narechania A."/>
            <person name="Otillar R.P."/>
            <person name="Penning B.W."/>
            <person name="Salamov A.A."/>
            <person name="Wang Y."/>
            <person name="Zhang L."/>
            <person name="Carpita N.C."/>
            <person name="Freeling M."/>
            <person name="Gingle A.R."/>
            <person name="Hash C.T."/>
            <person name="Keller B."/>
            <person name="Klein P."/>
            <person name="Kresovich S."/>
            <person name="McCann M.C."/>
            <person name="Ming R."/>
            <person name="Peterson D.G."/>
            <person name="Mehboob-ur-Rahman"/>
            <person name="Ware D."/>
            <person name="Westhoff P."/>
            <person name="Mayer K.F."/>
            <person name="Messing J."/>
            <person name="Rokhsar D.S."/>
        </authorList>
    </citation>
    <scope>NUCLEOTIDE SEQUENCE [LARGE SCALE GENOMIC DNA]</scope>
    <source>
        <strain evidence="2">cv. BTx623</strain>
    </source>
</reference>
<evidence type="ECO:0000313" key="2">
    <source>
        <dbReference type="Proteomes" id="UP000000768"/>
    </source>
</evidence>
<evidence type="ECO:0000313" key="1">
    <source>
        <dbReference type="EMBL" id="OQU82830.1"/>
    </source>
</evidence>
<dbReference type="Gramene" id="OQU82830">
    <property type="protein sequence ID" value="OQU82830"/>
    <property type="gene ID" value="SORBI_3005G027350"/>
</dbReference>
<sequence>MLRWTAWKVFKNMIAPSTRVCKRGQSKKMLSEVQLSGLVQLQGINIPLIEWKGRKRNREKIKIREQCT</sequence>
<dbReference type="EMBL" id="CM000764">
    <property type="protein sequence ID" value="OQU82830.1"/>
    <property type="molecule type" value="Genomic_DNA"/>
</dbReference>